<dbReference type="InterPro" id="IPR002562">
    <property type="entry name" value="3'-5'_exonuclease_dom"/>
</dbReference>
<dbReference type="InterPro" id="IPR012337">
    <property type="entry name" value="RNaseH-like_sf"/>
</dbReference>
<dbReference type="SMART" id="SM00474">
    <property type="entry name" value="35EXOc"/>
    <property type="match status" value="1"/>
</dbReference>
<dbReference type="EMBL" id="JBICCN010000338">
    <property type="protein sequence ID" value="KAL3076316.1"/>
    <property type="molecule type" value="Genomic_DNA"/>
</dbReference>
<organism evidence="2 3">
    <name type="scientific">Heterodera schachtii</name>
    <name type="common">Sugarbeet cyst nematode worm</name>
    <name type="synonym">Tylenchus schachtii</name>
    <dbReference type="NCBI Taxonomy" id="97005"/>
    <lineage>
        <taxon>Eukaryota</taxon>
        <taxon>Metazoa</taxon>
        <taxon>Ecdysozoa</taxon>
        <taxon>Nematoda</taxon>
        <taxon>Chromadorea</taxon>
        <taxon>Rhabditida</taxon>
        <taxon>Tylenchina</taxon>
        <taxon>Tylenchomorpha</taxon>
        <taxon>Tylenchoidea</taxon>
        <taxon>Heteroderidae</taxon>
        <taxon>Heteroderinae</taxon>
        <taxon>Heterodera</taxon>
    </lineage>
</organism>
<gene>
    <name evidence="2" type="ORF">niasHS_013587</name>
</gene>
<dbReference type="Proteomes" id="UP001620645">
    <property type="component" value="Unassembled WGS sequence"/>
</dbReference>
<evidence type="ECO:0000313" key="3">
    <source>
        <dbReference type="Proteomes" id="UP001620645"/>
    </source>
</evidence>
<sequence>MPSSYFSSDCPSSSHPQLAVVSKTKFRSLSSEDAVDTSLARVPCHYIKTARQMERLGTHLNSVREFAFDLEHTLPNHKTQQTCLLQISTRREDFIIDILNPQVRNRMHLLKKAFENEGIVKVAHGQNDVHWMKRDFGILTVPLLDTFTVGLANVEHVNGLSLDRLICFSCGVRLHKSKSFIAGVDWTKRPLSERLIKYARLDTHFLLSAKDFMTKELEDVSQPVKIHRLKMARAFVRLHYSLSDGAARRFRELFLPIWRQSQKANI</sequence>
<dbReference type="AlphaFoldDB" id="A0ABD2IFN9"/>
<protein>
    <recommendedName>
        <fullName evidence="1">3'-5' exonuclease domain-containing protein</fullName>
    </recommendedName>
</protein>
<evidence type="ECO:0000313" key="2">
    <source>
        <dbReference type="EMBL" id="KAL3076316.1"/>
    </source>
</evidence>
<dbReference type="PANTHER" id="PTHR12124:SF47">
    <property type="entry name" value="EXOSOME COMPONENT 10"/>
    <property type="match status" value="1"/>
</dbReference>
<evidence type="ECO:0000259" key="1">
    <source>
        <dbReference type="SMART" id="SM00474"/>
    </source>
</evidence>
<keyword evidence="3" id="KW-1185">Reference proteome</keyword>
<dbReference type="SUPFAM" id="SSF53098">
    <property type="entry name" value="Ribonuclease H-like"/>
    <property type="match status" value="1"/>
</dbReference>
<name>A0ABD2IFN9_HETSC</name>
<comment type="caution">
    <text evidence="2">The sequence shown here is derived from an EMBL/GenBank/DDBJ whole genome shotgun (WGS) entry which is preliminary data.</text>
</comment>
<proteinExistence type="predicted"/>
<dbReference type="InterPro" id="IPR036397">
    <property type="entry name" value="RNaseH_sf"/>
</dbReference>
<dbReference type="Gene3D" id="3.30.420.10">
    <property type="entry name" value="Ribonuclease H-like superfamily/Ribonuclease H"/>
    <property type="match status" value="1"/>
</dbReference>
<dbReference type="Pfam" id="PF01612">
    <property type="entry name" value="DNA_pol_A_exo1"/>
    <property type="match status" value="1"/>
</dbReference>
<dbReference type="InterPro" id="IPR045092">
    <property type="entry name" value="Rrp6-like"/>
</dbReference>
<reference evidence="2 3" key="1">
    <citation type="submission" date="2024-10" db="EMBL/GenBank/DDBJ databases">
        <authorList>
            <person name="Kim D."/>
        </authorList>
    </citation>
    <scope>NUCLEOTIDE SEQUENCE [LARGE SCALE GENOMIC DNA]</scope>
    <source>
        <strain evidence="2">Taebaek</strain>
    </source>
</reference>
<feature type="domain" description="3'-5' exonuclease" evidence="1">
    <location>
        <begin position="44"/>
        <end position="218"/>
    </location>
</feature>
<dbReference type="PANTHER" id="PTHR12124">
    <property type="entry name" value="POLYMYOSITIS/SCLERODERMA AUTOANTIGEN-RELATED"/>
    <property type="match status" value="1"/>
</dbReference>
<accession>A0ABD2IFN9</accession>